<dbReference type="GO" id="GO:0000166">
    <property type="term" value="F:nucleotide binding"/>
    <property type="evidence" value="ECO:0007669"/>
    <property type="project" value="InterPro"/>
</dbReference>
<dbReference type="SUPFAM" id="SSF51735">
    <property type="entry name" value="NAD(P)-binding Rossmann-fold domains"/>
    <property type="match status" value="1"/>
</dbReference>
<dbReference type="PANTHER" id="PTHR22604:SF105">
    <property type="entry name" value="TRANS-1,2-DIHYDROBENZENE-1,2-DIOL DEHYDROGENASE"/>
    <property type="match status" value="1"/>
</dbReference>
<dbReference type="AlphaFoldDB" id="A0A2M8QAC7"/>
<evidence type="ECO:0008006" key="7">
    <source>
        <dbReference type="Google" id="ProtNLM"/>
    </source>
</evidence>
<dbReference type="InterPro" id="IPR000683">
    <property type="entry name" value="Gfo/Idh/MocA-like_OxRdtase_N"/>
</dbReference>
<proteinExistence type="inferred from homology"/>
<evidence type="ECO:0000313" key="5">
    <source>
        <dbReference type="EMBL" id="PJF46763.1"/>
    </source>
</evidence>
<sequence>MTNRILRWGLLSTARINRSLIPPLRASPRNRLVGVASRDPARAEAYAREWNIERAFGSYEAMLESPDIDVVYISLPNSLHAQWTIQALRAGKHVLCEKPLATRVEDVDAITATAAAAGRVVAEAFMYRHHPQTLQVKSLIERGAIGEVRLARGAFTFTLTDHANVRMNAGLDGGSIWDVGCYPINYARTMIGAEPVEAFGMQFTGPSGVDETFVGTLRFGEDVYAQFDCGFRAPFRMHMEIVGSEGLIVVPRPFKPTARETIYIGKAGDRLEPLTIEGPEWLYLGEVEDMADAILEGAAPRVSLKDSRGNVAAILALLRSAHAGRPVEV</sequence>
<dbReference type="Pfam" id="PF01408">
    <property type="entry name" value="GFO_IDH_MocA"/>
    <property type="match status" value="1"/>
</dbReference>
<evidence type="ECO:0000259" key="3">
    <source>
        <dbReference type="Pfam" id="PF01408"/>
    </source>
</evidence>
<dbReference type="InterPro" id="IPR055170">
    <property type="entry name" value="GFO_IDH_MocA-like_dom"/>
</dbReference>
<dbReference type="InterPro" id="IPR036291">
    <property type="entry name" value="NAD(P)-bd_dom_sf"/>
</dbReference>
<gene>
    <name evidence="5" type="ORF">CUN48_12150</name>
</gene>
<feature type="domain" description="Gfo/Idh/MocA-like oxidoreductase N-terminal" evidence="3">
    <location>
        <begin position="9"/>
        <end position="123"/>
    </location>
</feature>
<dbReference type="InterPro" id="IPR050984">
    <property type="entry name" value="Gfo/Idh/MocA_domain"/>
</dbReference>
<feature type="domain" description="GFO/IDH/MocA-like oxidoreductase" evidence="4">
    <location>
        <begin position="134"/>
        <end position="248"/>
    </location>
</feature>
<keyword evidence="2" id="KW-0560">Oxidoreductase</keyword>
<dbReference type="PANTHER" id="PTHR22604">
    <property type="entry name" value="OXIDOREDUCTASES"/>
    <property type="match status" value="1"/>
</dbReference>
<dbReference type="Pfam" id="PF22725">
    <property type="entry name" value="GFO_IDH_MocA_C3"/>
    <property type="match status" value="1"/>
</dbReference>
<evidence type="ECO:0000259" key="4">
    <source>
        <dbReference type="Pfam" id="PF22725"/>
    </source>
</evidence>
<dbReference type="GO" id="GO:0016491">
    <property type="term" value="F:oxidoreductase activity"/>
    <property type="evidence" value="ECO:0007669"/>
    <property type="project" value="UniProtKB-KW"/>
</dbReference>
<comment type="caution">
    <text evidence="5">The sequence shown here is derived from an EMBL/GenBank/DDBJ whole genome shotgun (WGS) entry which is preliminary data.</text>
</comment>
<dbReference type="Proteomes" id="UP000230790">
    <property type="component" value="Unassembled WGS sequence"/>
</dbReference>
<organism evidence="5 6">
    <name type="scientific">Candidatus Thermofonsia Clade 3 bacterium</name>
    <dbReference type="NCBI Taxonomy" id="2364212"/>
    <lineage>
        <taxon>Bacteria</taxon>
        <taxon>Bacillati</taxon>
        <taxon>Chloroflexota</taxon>
        <taxon>Candidatus Thermofontia</taxon>
        <taxon>Candidatus Thermofonsia Clade 3</taxon>
    </lineage>
</organism>
<dbReference type="SUPFAM" id="SSF55347">
    <property type="entry name" value="Glyceraldehyde-3-phosphate dehydrogenase-like, C-terminal domain"/>
    <property type="match status" value="1"/>
</dbReference>
<comment type="similarity">
    <text evidence="1">Belongs to the Gfo/Idh/MocA family.</text>
</comment>
<evidence type="ECO:0000313" key="6">
    <source>
        <dbReference type="Proteomes" id="UP000230790"/>
    </source>
</evidence>
<accession>A0A2M8QAC7</accession>
<dbReference type="Gene3D" id="3.30.360.10">
    <property type="entry name" value="Dihydrodipicolinate Reductase, domain 2"/>
    <property type="match status" value="1"/>
</dbReference>
<evidence type="ECO:0000256" key="2">
    <source>
        <dbReference type="ARBA" id="ARBA00023002"/>
    </source>
</evidence>
<protein>
    <recommendedName>
        <fullName evidence="7">Gfo/Idh/MocA family oxidoreductase</fullName>
    </recommendedName>
</protein>
<reference evidence="5 6" key="1">
    <citation type="submission" date="2017-11" db="EMBL/GenBank/DDBJ databases">
        <title>Evolution of Phototrophy in the Chloroflexi Phylum Driven by Horizontal Gene Transfer.</title>
        <authorList>
            <person name="Ward L.M."/>
            <person name="Hemp J."/>
            <person name="Shih P.M."/>
            <person name="Mcglynn S.E."/>
            <person name="Fischer W."/>
        </authorList>
    </citation>
    <scope>NUCLEOTIDE SEQUENCE [LARGE SCALE GENOMIC DNA]</scope>
    <source>
        <strain evidence="5">JP3_7</strain>
    </source>
</reference>
<dbReference type="Gene3D" id="3.40.50.720">
    <property type="entry name" value="NAD(P)-binding Rossmann-like Domain"/>
    <property type="match status" value="1"/>
</dbReference>
<dbReference type="EMBL" id="PGTN01000098">
    <property type="protein sequence ID" value="PJF46763.1"/>
    <property type="molecule type" value="Genomic_DNA"/>
</dbReference>
<evidence type="ECO:0000256" key="1">
    <source>
        <dbReference type="ARBA" id="ARBA00010928"/>
    </source>
</evidence>
<name>A0A2M8QAC7_9CHLR</name>